<dbReference type="AlphaFoldDB" id="A0A5N6GD33"/>
<dbReference type="Gene3D" id="3.40.640.10">
    <property type="entry name" value="Type I PLP-dependent aspartate aminotransferase-like (Major domain)"/>
    <property type="match status" value="1"/>
</dbReference>
<gene>
    <name evidence="2" type="ORF">BDV35DRAFT_399182</name>
</gene>
<dbReference type="VEuPathDB" id="FungiDB:AFLA_010210"/>
<dbReference type="EMBL" id="ML734908">
    <property type="protein sequence ID" value="KAB8239888.1"/>
    <property type="molecule type" value="Genomic_DNA"/>
</dbReference>
<reference evidence="2" key="1">
    <citation type="submission" date="2019-04" db="EMBL/GenBank/DDBJ databases">
        <title>Friends and foes A comparative genomics study of 23 Aspergillus species from section Flavi.</title>
        <authorList>
            <consortium name="DOE Joint Genome Institute"/>
            <person name="Kjaerbolling I."/>
            <person name="Vesth T."/>
            <person name="Frisvad J.C."/>
            <person name="Nybo J.L."/>
            <person name="Theobald S."/>
            <person name="Kildgaard S."/>
            <person name="Isbrandt T."/>
            <person name="Kuo A."/>
            <person name="Sato A."/>
            <person name="Lyhne E.K."/>
            <person name="Kogle M.E."/>
            <person name="Wiebenga A."/>
            <person name="Kun R.S."/>
            <person name="Lubbers R.J."/>
            <person name="Makela M.R."/>
            <person name="Barry K."/>
            <person name="Chovatia M."/>
            <person name="Clum A."/>
            <person name="Daum C."/>
            <person name="Haridas S."/>
            <person name="He G."/>
            <person name="LaButti K."/>
            <person name="Lipzen A."/>
            <person name="Mondo S."/>
            <person name="Riley R."/>
            <person name="Salamov A."/>
            <person name="Simmons B.A."/>
            <person name="Magnuson J.K."/>
            <person name="Henrissat B."/>
            <person name="Mortensen U.H."/>
            <person name="Larsen T.O."/>
            <person name="Devries R.P."/>
            <person name="Grigoriev I.V."/>
            <person name="Machida M."/>
            <person name="Baker S.E."/>
            <person name="Andersen M.R."/>
        </authorList>
    </citation>
    <scope>NUCLEOTIDE SEQUENCE [LARGE SCALE GENOMIC DNA]</scope>
    <source>
        <strain evidence="2">CBS 121.62</strain>
    </source>
</reference>
<dbReference type="Proteomes" id="UP000325434">
    <property type="component" value="Unassembled WGS sequence"/>
</dbReference>
<evidence type="ECO:0008006" key="3">
    <source>
        <dbReference type="Google" id="ProtNLM"/>
    </source>
</evidence>
<evidence type="ECO:0000313" key="2">
    <source>
        <dbReference type="EMBL" id="KAB8239888.1"/>
    </source>
</evidence>
<dbReference type="SUPFAM" id="SSF53383">
    <property type="entry name" value="PLP-dependent transferases"/>
    <property type="match status" value="1"/>
</dbReference>
<protein>
    <recommendedName>
        <fullName evidence="3">Aminotransferase class I/classII domain-containing protein</fullName>
    </recommendedName>
</protein>
<organism evidence="2">
    <name type="scientific">Aspergillus flavus</name>
    <dbReference type="NCBI Taxonomy" id="5059"/>
    <lineage>
        <taxon>Eukaryota</taxon>
        <taxon>Fungi</taxon>
        <taxon>Dikarya</taxon>
        <taxon>Ascomycota</taxon>
        <taxon>Pezizomycotina</taxon>
        <taxon>Eurotiomycetes</taxon>
        <taxon>Eurotiomycetidae</taxon>
        <taxon>Eurotiales</taxon>
        <taxon>Aspergillaceae</taxon>
        <taxon>Aspergillus</taxon>
        <taxon>Aspergillus subgen. Circumdati</taxon>
    </lineage>
</organism>
<evidence type="ECO:0000256" key="1">
    <source>
        <dbReference type="SAM" id="SignalP"/>
    </source>
</evidence>
<proteinExistence type="predicted"/>
<accession>A0A5N6GD33</accession>
<sequence>MPAVLRFLPFILLWLKVDHSKHPEYPRRSIEELEEEIFLQGISNGVLCTRGAWFRTEPNTPASGMFFRTTFASASEEAMATAIQRLGQAIRQSYRIE</sequence>
<dbReference type="InterPro" id="IPR015424">
    <property type="entry name" value="PyrdxlP-dep_Trfase"/>
</dbReference>
<name>A0A5N6GD33_ASPFL</name>
<feature type="chain" id="PRO_5024865051" description="Aminotransferase class I/classII domain-containing protein" evidence="1">
    <location>
        <begin position="21"/>
        <end position="97"/>
    </location>
</feature>
<feature type="signal peptide" evidence="1">
    <location>
        <begin position="1"/>
        <end position="20"/>
    </location>
</feature>
<dbReference type="InterPro" id="IPR015421">
    <property type="entry name" value="PyrdxlP-dep_Trfase_major"/>
</dbReference>
<keyword evidence="1" id="KW-0732">Signal</keyword>
<dbReference type="VEuPathDB" id="FungiDB:F9C07_11707"/>